<evidence type="ECO:0000313" key="7">
    <source>
        <dbReference type="EMBL" id="CAH6875954.1"/>
    </source>
</evidence>
<reference evidence="7" key="1">
    <citation type="submission" date="2022-06" db="EMBL/GenBank/DDBJ databases">
        <authorList>
            <person name="Andreotti S."/>
            <person name="Wyler E."/>
        </authorList>
    </citation>
    <scope>NUCLEOTIDE SEQUENCE</scope>
</reference>
<dbReference type="GO" id="GO:0005865">
    <property type="term" value="C:striated muscle thin filament"/>
    <property type="evidence" value="ECO:0007669"/>
    <property type="project" value="TreeGrafter"/>
</dbReference>
<dbReference type="Gene3D" id="3.80.10.10">
    <property type="entry name" value="Ribonuclease Inhibitor"/>
    <property type="match status" value="1"/>
</dbReference>
<dbReference type="GO" id="GO:0003779">
    <property type="term" value="F:actin binding"/>
    <property type="evidence" value="ECO:0007669"/>
    <property type="project" value="UniProtKB-KW"/>
</dbReference>
<comment type="function">
    <text evidence="6">Blocks the elongation and depolymerization of the actin filaments at the pointed end. The Tmod/TM complex contributes to the formation of the short actin protofilament, which in turn defines the geometry of the membrane skeleton.</text>
</comment>
<dbReference type="GO" id="GO:0006936">
    <property type="term" value="P:muscle contraction"/>
    <property type="evidence" value="ECO:0007669"/>
    <property type="project" value="TreeGrafter"/>
</dbReference>
<organism evidence="7 8">
    <name type="scientific">Phodopus roborovskii</name>
    <name type="common">Roborovski's desert hamster</name>
    <name type="synonym">Cricetulus roborovskii</name>
    <dbReference type="NCBI Taxonomy" id="109678"/>
    <lineage>
        <taxon>Eukaryota</taxon>
        <taxon>Metazoa</taxon>
        <taxon>Chordata</taxon>
        <taxon>Craniata</taxon>
        <taxon>Vertebrata</taxon>
        <taxon>Euteleostomi</taxon>
        <taxon>Mammalia</taxon>
        <taxon>Eutheria</taxon>
        <taxon>Euarchontoglires</taxon>
        <taxon>Glires</taxon>
        <taxon>Rodentia</taxon>
        <taxon>Myomorpha</taxon>
        <taxon>Muroidea</taxon>
        <taxon>Cricetidae</taxon>
        <taxon>Cricetinae</taxon>
        <taxon>Phodopus</taxon>
    </lineage>
</organism>
<keyword evidence="8" id="KW-1185">Reference proteome</keyword>
<dbReference type="InterPro" id="IPR032675">
    <property type="entry name" value="LRR_dom_sf"/>
</dbReference>
<keyword evidence="4" id="KW-0009">Actin-binding</keyword>
<evidence type="ECO:0000256" key="6">
    <source>
        <dbReference type="ARBA" id="ARBA00059386"/>
    </source>
</evidence>
<sequence length="376" mass="41986">MALPFQKELEKYKNIDEDELLGKLSEEELKQLENVLDDLDPESAMLPAGFRQKDQTQKAATGPFDREHLLMYLEKEALEQKDREDFVPFTREKKGRVFIPKEKPVEAPKEEKVTLDPELEEALASASDTELYDLAAVLGVHNLLNNPKFDEETTNGKGHKGPVRNVVKGEKAKPVFEEPPNPTNVEASLQQMKANDPSLQEVNLNNIKNIPIPTLKEFAKTLETNTHVKKFSLAATRSNDPVALAFADMLKVNKTLKSLNIESNFITGTGILALVEALRENDTLTEIKIDNQRQQLGTAVEMEIAQMLEENSRILKFGYQFTKQGPRTRVAAAITKNNDLATLFLLSEGDRAFPGQSHCGRMGQIGKAMSGDILTT</sequence>
<comment type="caution">
    <text evidence="7">The sequence shown here is derived from an EMBL/GenBank/DDBJ whole genome shotgun (WGS) entry which is preliminary data.</text>
</comment>
<dbReference type="GO" id="GO:0051694">
    <property type="term" value="P:pointed-end actin filament capping"/>
    <property type="evidence" value="ECO:0007669"/>
    <property type="project" value="InterPro"/>
</dbReference>
<keyword evidence="3" id="KW-0963">Cytoplasm</keyword>
<evidence type="ECO:0000313" key="8">
    <source>
        <dbReference type="Proteomes" id="UP001152836"/>
    </source>
</evidence>
<accession>A0AAU9ZT34</accession>
<evidence type="ECO:0000256" key="2">
    <source>
        <dbReference type="ARBA" id="ARBA00009345"/>
    </source>
</evidence>
<evidence type="ECO:0000256" key="5">
    <source>
        <dbReference type="ARBA" id="ARBA00023212"/>
    </source>
</evidence>
<evidence type="ECO:0000256" key="1">
    <source>
        <dbReference type="ARBA" id="ARBA00004245"/>
    </source>
</evidence>
<gene>
    <name evidence="7" type="primary">Tmod2</name>
    <name evidence="7" type="ORF">PHOROB_LOCUS12323</name>
</gene>
<keyword evidence="5" id="KW-0206">Cytoskeleton</keyword>
<dbReference type="GO" id="GO:0030239">
    <property type="term" value="P:myofibril assembly"/>
    <property type="evidence" value="ECO:0007669"/>
    <property type="project" value="TreeGrafter"/>
</dbReference>
<evidence type="ECO:0000256" key="3">
    <source>
        <dbReference type="ARBA" id="ARBA00022490"/>
    </source>
</evidence>
<name>A0AAU9ZT34_PHORO</name>
<dbReference type="SUPFAM" id="SSF52047">
    <property type="entry name" value="RNI-like"/>
    <property type="match status" value="1"/>
</dbReference>
<dbReference type="GO" id="GO:0005523">
    <property type="term" value="F:tropomyosin binding"/>
    <property type="evidence" value="ECO:0007669"/>
    <property type="project" value="InterPro"/>
</dbReference>
<comment type="subcellular location">
    <subcellularLocation>
        <location evidence="1">Cytoplasm</location>
        <location evidence="1">Cytoskeleton</location>
    </subcellularLocation>
</comment>
<dbReference type="GO" id="GO:0007015">
    <property type="term" value="P:actin filament organization"/>
    <property type="evidence" value="ECO:0007669"/>
    <property type="project" value="TreeGrafter"/>
</dbReference>
<dbReference type="Proteomes" id="UP001152836">
    <property type="component" value="Unassembled WGS sequence"/>
</dbReference>
<proteinExistence type="inferred from homology"/>
<dbReference type="InterPro" id="IPR004934">
    <property type="entry name" value="TMOD"/>
</dbReference>
<evidence type="ECO:0000256" key="4">
    <source>
        <dbReference type="ARBA" id="ARBA00023203"/>
    </source>
</evidence>
<dbReference type="EMBL" id="CALSGD010001501">
    <property type="protein sequence ID" value="CAH6875954.1"/>
    <property type="molecule type" value="Genomic_DNA"/>
</dbReference>
<dbReference type="PANTHER" id="PTHR10901:SF15">
    <property type="entry name" value="TROPOMODULIN-2"/>
    <property type="match status" value="1"/>
</dbReference>
<dbReference type="Pfam" id="PF03250">
    <property type="entry name" value="Tropomodulin"/>
    <property type="match status" value="1"/>
</dbReference>
<dbReference type="FunFam" id="3.80.10.10:FF:000006">
    <property type="entry name" value="Tropomodulin 2"/>
    <property type="match status" value="1"/>
</dbReference>
<protein>
    <submittedName>
        <fullName evidence="7">Tmod2 protein</fullName>
    </submittedName>
</protein>
<dbReference type="AlphaFoldDB" id="A0AAU9ZT34"/>
<dbReference type="PANTHER" id="PTHR10901">
    <property type="entry name" value="TROPOMODULIN"/>
    <property type="match status" value="1"/>
</dbReference>
<comment type="similarity">
    <text evidence="2">Belongs to the tropomodulin family.</text>
</comment>